<dbReference type="AlphaFoldDB" id="A0A2H3D4U0"/>
<organism evidence="1 2">
    <name type="scientific">Armillaria gallica</name>
    <name type="common">Bulbous honey fungus</name>
    <name type="synonym">Armillaria bulbosa</name>
    <dbReference type="NCBI Taxonomy" id="47427"/>
    <lineage>
        <taxon>Eukaryota</taxon>
        <taxon>Fungi</taxon>
        <taxon>Dikarya</taxon>
        <taxon>Basidiomycota</taxon>
        <taxon>Agaricomycotina</taxon>
        <taxon>Agaricomycetes</taxon>
        <taxon>Agaricomycetidae</taxon>
        <taxon>Agaricales</taxon>
        <taxon>Marasmiineae</taxon>
        <taxon>Physalacriaceae</taxon>
        <taxon>Armillaria</taxon>
    </lineage>
</organism>
<proteinExistence type="predicted"/>
<name>A0A2H3D4U0_ARMGA</name>
<dbReference type="EMBL" id="KZ293688">
    <property type="protein sequence ID" value="PBK85818.1"/>
    <property type="molecule type" value="Genomic_DNA"/>
</dbReference>
<sequence length="208" mass="23626">MDHLGYHDLPGNSHPLCHLIHRRSVHVRVHQKSSPYSDLSSSQLFGNQPVDPQLVTVYDCRCCRTSWPAAKDWTLRSRLRTITLSPDRRMSLTFSNSHFLYGYALSRTIPSGSELVRIHKDDSLRAGNGSYRVLSSCFSSGNSNKQQDETSQLTITGSLRRRKVNASTSWHLGAVKWERSFLRIKLPRYVLYSIPCPADFKASSTTRS</sequence>
<dbReference type="OrthoDB" id="10591660at2759"/>
<reference evidence="2" key="1">
    <citation type="journal article" date="2017" name="Nat. Ecol. Evol.">
        <title>Genome expansion and lineage-specific genetic innovations in the forest pathogenic fungi Armillaria.</title>
        <authorList>
            <person name="Sipos G."/>
            <person name="Prasanna A.N."/>
            <person name="Walter M.C."/>
            <person name="O'Connor E."/>
            <person name="Balint B."/>
            <person name="Krizsan K."/>
            <person name="Kiss B."/>
            <person name="Hess J."/>
            <person name="Varga T."/>
            <person name="Slot J."/>
            <person name="Riley R."/>
            <person name="Boka B."/>
            <person name="Rigling D."/>
            <person name="Barry K."/>
            <person name="Lee J."/>
            <person name="Mihaltcheva S."/>
            <person name="LaButti K."/>
            <person name="Lipzen A."/>
            <person name="Waldron R."/>
            <person name="Moloney N.M."/>
            <person name="Sperisen C."/>
            <person name="Kredics L."/>
            <person name="Vagvoelgyi C."/>
            <person name="Patrignani A."/>
            <person name="Fitzpatrick D."/>
            <person name="Nagy I."/>
            <person name="Doyle S."/>
            <person name="Anderson J.B."/>
            <person name="Grigoriev I.V."/>
            <person name="Gueldener U."/>
            <person name="Muensterkoetter M."/>
            <person name="Nagy L.G."/>
        </authorList>
    </citation>
    <scope>NUCLEOTIDE SEQUENCE [LARGE SCALE GENOMIC DNA]</scope>
    <source>
        <strain evidence="2">Ar21-2</strain>
    </source>
</reference>
<dbReference type="InParanoid" id="A0A2H3D4U0"/>
<accession>A0A2H3D4U0</accession>
<evidence type="ECO:0000313" key="1">
    <source>
        <dbReference type="EMBL" id="PBK85818.1"/>
    </source>
</evidence>
<gene>
    <name evidence="1" type="ORF">ARMGADRAFT_544492</name>
</gene>
<evidence type="ECO:0000313" key="2">
    <source>
        <dbReference type="Proteomes" id="UP000217790"/>
    </source>
</evidence>
<protein>
    <submittedName>
        <fullName evidence="1">Uncharacterized protein</fullName>
    </submittedName>
</protein>
<keyword evidence="2" id="KW-1185">Reference proteome</keyword>
<dbReference type="Proteomes" id="UP000217790">
    <property type="component" value="Unassembled WGS sequence"/>
</dbReference>